<dbReference type="STRING" id="84531.LA76x_0063"/>
<dbReference type="KEGG" id="lab:LA76x_0063"/>
<reference evidence="1 2" key="1">
    <citation type="journal article" date="2015" name="BMC Genomics">
        <title>Comparative genomics and metabolic profiling of the genus Lysobacter.</title>
        <authorList>
            <person name="de Bruijn I."/>
            <person name="Cheng X."/>
            <person name="de Jager V."/>
            <person name="Exposito R.G."/>
            <person name="Watrous J."/>
            <person name="Patel N."/>
            <person name="Postma J."/>
            <person name="Dorrestein P.C."/>
            <person name="Kobayashi D."/>
            <person name="Raaijmakers J.M."/>
        </authorList>
    </citation>
    <scope>NUCLEOTIDE SEQUENCE [LARGE SCALE GENOMIC DNA]</scope>
    <source>
        <strain evidence="1 2">76</strain>
    </source>
</reference>
<evidence type="ECO:0000313" key="2">
    <source>
        <dbReference type="Proteomes" id="UP000060787"/>
    </source>
</evidence>
<dbReference type="AlphaFoldDB" id="A0A0S2F4A1"/>
<keyword evidence="2" id="KW-1185">Reference proteome</keyword>
<evidence type="ECO:0000313" key="1">
    <source>
        <dbReference type="EMBL" id="ALN78225.1"/>
    </source>
</evidence>
<dbReference type="EMBL" id="CP011129">
    <property type="protein sequence ID" value="ALN78225.1"/>
    <property type="molecule type" value="Genomic_DNA"/>
</dbReference>
<dbReference type="PATRIC" id="fig|84531.8.peg.66"/>
<proteinExistence type="predicted"/>
<name>A0A0S2F4A1_LYSAN</name>
<dbReference type="RefSeq" id="WP_057916087.1">
    <property type="nucleotide sequence ID" value="NZ_CP011129.1"/>
</dbReference>
<dbReference type="Proteomes" id="UP000060787">
    <property type="component" value="Chromosome"/>
</dbReference>
<protein>
    <submittedName>
        <fullName evidence="1">Uncharacterized protein</fullName>
    </submittedName>
</protein>
<gene>
    <name evidence="1" type="ORF">LA76x_0063</name>
</gene>
<accession>A0A0S2F4A1</accession>
<sequence length="170" mass="19807">MPFHYDPSAGIPVPEYGLTIPWRITQPELFDLIPRDRFENCLYGASVLRFTLFGYTAPFWFNFVTRSTLSEVQLFRWKPRWRALKPDYRESAQALRGVLGPPDRLDQADGQLWHFPAVRVENSAVAGRRPPNRHLRVYRHMLSVQLWPETVSGRAIGADWFRSRPPVSAR</sequence>
<organism evidence="1 2">
    <name type="scientific">Lysobacter antibioticus</name>
    <dbReference type="NCBI Taxonomy" id="84531"/>
    <lineage>
        <taxon>Bacteria</taxon>
        <taxon>Pseudomonadati</taxon>
        <taxon>Pseudomonadota</taxon>
        <taxon>Gammaproteobacteria</taxon>
        <taxon>Lysobacterales</taxon>
        <taxon>Lysobacteraceae</taxon>
        <taxon>Lysobacter</taxon>
    </lineage>
</organism>